<dbReference type="Pfam" id="PF01965">
    <property type="entry name" value="DJ-1_PfpI"/>
    <property type="match status" value="1"/>
</dbReference>
<evidence type="ECO:0000313" key="3">
    <source>
        <dbReference type="EMBL" id="RLE11564.1"/>
    </source>
</evidence>
<reference evidence="3 4" key="1">
    <citation type="submission" date="2018-06" db="EMBL/GenBank/DDBJ databases">
        <title>Extensive metabolic versatility and redundancy in microbially diverse, dynamic hydrothermal sediments.</title>
        <authorList>
            <person name="Dombrowski N."/>
            <person name="Teske A."/>
            <person name="Baker B.J."/>
        </authorList>
    </citation>
    <scope>NUCLEOTIDE SEQUENCE [LARGE SCALE GENOMIC DNA]</scope>
    <source>
        <strain evidence="3">B3_G15</strain>
    </source>
</reference>
<organism evidence="3 4">
    <name type="scientific">Aerophobetes bacterium</name>
    <dbReference type="NCBI Taxonomy" id="2030807"/>
    <lineage>
        <taxon>Bacteria</taxon>
        <taxon>Candidatus Aerophobota</taxon>
    </lineage>
</organism>
<evidence type="ECO:0000313" key="4">
    <source>
        <dbReference type="Proteomes" id="UP000280417"/>
    </source>
</evidence>
<comment type="caution">
    <text evidence="3">The sequence shown here is derived from an EMBL/GenBank/DDBJ whole genome shotgun (WGS) entry which is preliminary data.</text>
</comment>
<proteinExistence type="inferred from homology"/>
<dbReference type="PANTHER" id="PTHR42733">
    <property type="entry name" value="DJ-1 PROTEIN"/>
    <property type="match status" value="1"/>
</dbReference>
<comment type="similarity">
    <text evidence="1">Belongs to the peptidase C56 family.</text>
</comment>
<dbReference type="SUPFAM" id="SSF52317">
    <property type="entry name" value="Class I glutamine amidotransferase-like"/>
    <property type="match status" value="1"/>
</dbReference>
<dbReference type="Gene3D" id="3.40.50.880">
    <property type="match status" value="1"/>
</dbReference>
<dbReference type="InterPro" id="IPR006286">
    <property type="entry name" value="C56_PfpI-like"/>
</dbReference>
<dbReference type="InterPro" id="IPR029062">
    <property type="entry name" value="Class_I_gatase-like"/>
</dbReference>
<protein>
    <recommendedName>
        <fullName evidence="2">DJ-1/PfpI domain-containing protein</fullName>
    </recommendedName>
</protein>
<sequence>MPAQPTREKRKRKKGKKVAILVAHEFEDIEVLYPLLRLSEEGAGIILATLHTGFHPRPAFPEKPVTGRFGTVIPPIVLREGKRFTHLTIDRLNVDEIDCVIIPGGFAPDRLRIDQTTLNIVKGAYNRGKVVAAICHGPQVLISAGIIKGKKATGYTAVKDDLVNAGARFLDVPVIRDGNIITSRVPDDLPQFCQEIIKALEES</sequence>
<dbReference type="EMBL" id="QMQA01000239">
    <property type="protein sequence ID" value="RLE11564.1"/>
    <property type="molecule type" value="Genomic_DNA"/>
</dbReference>
<dbReference type="PROSITE" id="PS51276">
    <property type="entry name" value="PEPTIDASE_C56_PFPI"/>
    <property type="match status" value="1"/>
</dbReference>
<feature type="domain" description="DJ-1/PfpI" evidence="2">
    <location>
        <begin position="16"/>
        <end position="198"/>
    </location>
</feature>
<dbReference type="CDD" id="cd03134">
    <property type="entry name" value="GATase1_PfpI_like"/>
    <property type="match status" value="1"/>
</dbReference>
<dbReference type="PANTHER" id="PTHR42733:SF13">
    <property type="entry name" value="DJ-1_PFPI DOMAIN-CONTAINING PROTEIN"/>
    <property type="match status" value="1"/>
</dbReference>
<dbReference type="InterPro" id="IPR002818">
    <property type="entry name" value="DJ-1/PfpI"/>
</dbReference>
<dbReference type="Proteomes" id="UP000280417">
    <property type="component" value="Unassembled WGS sequence"/>
</dbReference>
<evidence type="ECO:0000259" key="2">
    <source>
        <dbReference type="Pfam" id="PF01965"/>
    </source>
</evidence>
<name>A0A662D715_UNCAE</name>
<dbReference type="NCBIfam" id="TIGR01382">
    <property type="entry name" value="PfpI"/>
    <property type="match status" value="1"/>
</dbReference>
<evidence type="ECO:0000256" key="1">
    <source>
        <dbReference type="ARBA" id="ARBA00008542"/>
    </source>
</evidence>
<dbReference type="AlphaFoldDB" id="A0A662D715"/>
<accession>A0A662D715</accession>
<gene>
    <name evidence="3" type="ORF">DRJ04_07810</name>
</gene>